<proteinExistence type="predicted"/>
<feature type="region of interest" description="Disordered" evidence="1">
    <location>
        <begin position="72"/>
        <end position="91"/>
    </location>
</feature>
<organism evidence="2 3">
    <name type="scientific">Nyssa sinensis</name>
    <dbReference type="NCBI Taxonomy" id="561372"/>
    <lineage>
        <taxon>Eukaryota</taxon>
        <taxon>Viridiplantae</taxon>
        <taxon>Streptophyta</taxon>
        <taxon>Embryophyta</taxon>
        <taxon>Tracheophyta</taxon>
        <taxon>Spermatophyta</taxon>
        <taxon>Magnoliopsida</taxon>
        <taxon>eudicotyledons</taxon>
        <taxon>Gunneridae</taxon>
        <taxon>Pentapetalae</taxon>
        <taxon>asterids</taxon>
        <taxon>Cornales</taxon>
        <taxon>Nyssaceae</taxon>
        <taxon>Nyssa</taxon>
    </lineage>
</organism>
<gene>
    <name evidence="2" type="ORF">F0562_009195</name>
</gene>
<evidence type="ECO:0000256" key="1">
    <source>
        <dbReference type="SAM" id="MobiDB-lite"/>
    </source>
</evidence>
<sequence>MDTKKVQCAAEEEDEIIENIMIPDTSDEQGHLAAEASQGIAARKNAQLSTELAALRSTIQIQDSLLEEMQKQQIENGTQGNQEISSHKYGY</sequence>
<keyword evidence="3" id="KW-1185">Reference proteome</keyword>
<dbReference type="Proteomes" id="UP000325577">
    <property type="component" value="Linkage Group LG4"/>
</dbReference>
<reference evidence="2 3" key="1">
    <citation type="submission" date="2019-09" db="EMBL/GenBank/DDBJ databases">
        <title>A chromosome-level genome assembly of the Chinese tupelo Nyssa sinensis.</title>
        <authorList>
            <person name="Yang X."/>
            <person name="Kang M."/>
            <person name="Yang Y."/>
            <person name="Xiong H."/>
            <person name="Wang M."/>
            <person name="Zhang Z."/>
            <person name="Wang Z."/>
            <person name="Wu H."/>
            <person name="Ma T."/>
            <person name="Liu J."/>
            <person name="Xi Z."/>
        </authorList>
    </citation>
    <scope>NUCLEOTIDE SEQUENCE [LARGE SCALE GENOMIC DNA]</scope>
    <source>
        <strain evidence="2">J267</strain>
        <tissue evidence="2">Leaf</tissue>
    </source>
</reference>
<protein>
    <submittedName>
        <fullName evidence="2">Uncharacterized protein</fullName>
    </submittedName>
</protein>
<dbReference type="EMBL" id="CM018047">
    <property type="protein sequence ID" value="KAA8522772.1"/>
    <property type="molecule type" value="Genomic_DNA"/>
</dbReference>
<evidence type="ECO:0000313" key="3">
    <source>
        <dbReference type="Proteomes" id="UP000325577"/>
    </source>
</evidence>
<evidence type="ECO:0000313" key="2">
    <source>
        <dbReference type="EMBL" id="KAA8522772.1"/>
    </source>
</evidence>
<dbReference type="AlphaFoldDB" id="A0A5J4ZZB8"/>
<name>A0A5J4ZZB8_9ASTE</name>
<accession>A0A5J4ZZB8</accession>
<feature type="compositionally biased region" description="Polar residues" evidence="1">
    <location>
        <begin position="72"/>
        <end position="84"/>
    </location>
</feature>